<dbReference type="PANTHER" id="PTHR45978:SF7">
    <property type="entry name" value="SPX DOMAIN-CONTAINING PROTEIN 4"/>
    <property type="match status" value="1"/>
</dbReference>
<dbReference type="Pfam" id="PF03105">
    <property type="entry name" value="SPX"/>
    <property type="match status" value="1"/>
</dbReference>
<dbReference type="OrthoDB" id="5588846at2759"/>
<dbReference type="InterPro" id="IPR013083">
    <property type="entry name" value="Znf_RING/FYVE/PHD"/>
</dbReference>
<dbReference type="EMBL" id="MCFL01000015">
    <property type="protein sequence ID" value="ORZ36789.1"/>
    <property type="molecule type" value="Genomic_DNA"/>
</dbReference>
<accession>A0A1Y2HQG3</accession>
<dbReference type="PROSITE" id="PS51382">
    <property type="entry name" value="SPX"/>
    <property type="match status" value="1"/>
</dbReference>
<gene>
    <name evidence="3" type="ORF">BCR44DRAFT_1460166</name>
</gene>
<dbReference type="GO" id="GO:0016036">
    <property type="term" value="P:cellular response to phosphate starvation"/>
    <property type="evidence" value="ECO:0007669"/>
    <property type="project" value="InterPro"/>
</dbReference>
<proteinExistence type="predicted"/>
<protein>
    <submittedName>
        <fullName evidence="3">SPX domain-domain-containing protein</fullName>
    </submittedName>
</protein>
<evidence type="ECO:0000256" key="1">
    <source>
        <dbReference type="SAM" id="MobiDB-lite"/>
    </source>
</evidence>
<dbReference type="STRING" id="765915.A0A1Y2HQG3"/>
<comment type="caution">
    <text evidence="3">The sequence shown here is derived from an EMBL/GenBank/DDBJ whole genome shotgun (WGS) entry which is preliminary data.</text>
</comment>
<feature type="compositionally biased region" description="Acidic residues" evidence="1">
    <location>
        <begin position="127"/>
        <end position="136"/>
    </location>
</feature>
<feature type="region of interest" description="Disordered" evidence="1">
    <location>
        <begin position="246"/>
        <end position="272"/>
    </location>
</feature>
<feature type="compositionally biased region" description="Low complexity" evidence="1">
    <location>
        <begin position="193"/>
        <end position="207"/>
    </location>
</feature>
<dbReference type="AlphaFoldDB" id="A0A1Y2HQG3"/>
<feature type="domain" description="SPX" evidence="2">
    <location>
        <begin position="1"/>
        <end position="489"/>
    </location>
</feature>
<feature type="region of interest" description="Disordered" evidence="1">
    <location>
        <begin position="85"/>
        <end position="208"/>
    </location>
</feature>
<evidence type="ECO:0000313" key="4">
    <source>
        <dbReference type="Proteomes" id="UP000193411"/>
    </source>
</evidence>
<dbReference type="Proteomes" id="UP000193411">
    <property type="component" value="Unassembled WGS sequence"/>
</dbReference>
<dbReference type="PANTHER" id="PTHR45978">
    <property type="entry name" value="SPX DOMAIN-CONTAINING PROTEIN 3"/>
    <property type="match status" value="1"/>
</dbReference>
<keyword evidence="4" id="KW-1185">Reference proteome</keyword>
<reference evidence="3 4" key="1">
    <citation type="submission" date="2016-07" db="EMBL/GenBank/DDBJ databases">
        <title>Pervasive Adenine N6-methylation of Active Genes in Fungi.</title>
        <authorList>
            <consortium name="DOE Joint Genome Institute"/>
            <person name="Mondo S.J."/>
            <person name="Dannebaum R.O."/>
            <person name="Kuo R.C."/>
            <person name="Labutti K."/>
            <person name="Haridas S."/>
            <person name="Kuo A."/>
            <person name="Salamov A."/>
            <person name="Ahrendt S.R."/>
            <person name="Lipzen A."/>
            <person name="Sullivan W."/>
            <person name="Andreopoulos W.B."/>
            <person name="Clum A."/>
            <person name="Lindquist E."/>
            <person name="Daum C."/>
            <person name="Ramamoorthy G.K."/>
            <person name="Gryganskyi A."/>
            <person name="Culley D."/>
            <person name="Magnuson J.K."/>
            <person name="James T.Y."/>
            <person name="O'Malley M.A."/>
            <person name="Stajich J.E."/>
            <person name="Spatafora J.W."/>
            <person name="Visel A."/>
            <person name="Grigoriev I.V."/>
        </authorList>
    </citation>
    <scope>NUCLEOTIDE SEQUENCE [LARGE SCALE GENOMIC DNA]</scope>
    <source>
        <strain evidence="3 4">PL171</strain>
    </source>
</reference>
<sequence length="637" mass="69627">MKFGHTLETEATSLPDDYRAALLSYKTMKKLLKGIVREMHDRGLTPEVLRELLLERTEADPSIPISKDAVASLTHSDLAKALLKGQKLPPSANPAADSDSDVDSGTGSAPGSSCNPEAVPTIVISESEAEDGEPDDTASAADARDRSRSPPPRPSSSAGESLLPPPRTRRGSRPKVSYIVTSHTPTLDSTLASPTSPTRTCSPTVPTHESAAIVSTTALAEPDCDRALSPPPPPIALERVPTIEVTPAESSEAGPTGSTPLSEIGDPLTSAPHPAFESKLVITLDDDARERFMPILKPLHCQQTDDGALTVSLPSDAHFFEYLTTAVQNVSDFQQRHIADSFHSELNDVVKAIAELTKPTCRDHKRWRGIIKAWLDADMFMTITRKPKSVAEVAANLDKFQRAVGQALDQPGFNFENLSVHTAQLVPSSPSAGKQPTALSLPVYQQFLHLNAQLLGLNRFVDLNATAVRKILKKHAKRTMLPQRRRSIAQRESHGHMGVMYPPVRLPTCSHSLCYPCAYNLTMLAAIPTNPRDLPDSVPAQSLSLPPRVFLQRYPFAAKRQSPSDPHSPYATMHCPMCREDTGIHYHNVNAELAKAEDVKLGKDLKAWFPSEVKQKRREFAEKCSREDVEWAVTSLR</sequence>
<feature type="compositionally biased region" description="Polar residues" evidence="1">
    <location>
        <begin position="179"/>
        <end position="192"/>
    </location>
</feature>
<evidence type="ECO:0000259" key="2">
    <source>
        <dbReference type="PROSITE" id="PS51382"/>
    </source>
</evidence>
<organism evidence="3 4">
    <name type="scientific">Catenaria anguillulae PL171</name>
    <dbReference type="NCBI Taxonomy" id="765915"/>
    <lineage>
        <taxon>Eukaryota</taxon>
        <taxon>Fungi</taxon>
        <taxon>Fungi incertae sedis</taxon>
        <taxon>Blastocladiomycota</taxon>
        <taxon>Blastocladiomycetes</taxon>
        <taxon>Blastocladiales</taxon>
        <taxon>Catenariaceae</taxon>
        <taxon>Catenaria</taxon>
    </lineage>
</organism>
<feature type="compositionally biased region" description="Polar residues" evidence="1">
    <location>
        <begin position="103"/>
        <end position="115"/>
    </location>
</feature>
<dbReference type="InterPro" id="IPR031142">
    <property type="entry name" value="SPX_prot"/>
</dbReference>
<dbReference type="Gene3D" id="3.30.40.10">
    <property type="entry name" value="Zinc/RING finger domain, C3HC4 (zinc finger)"/>
    <property type="match status" value="1"/>
</dbReference>
<evidence type="ECO:0000313" key="3">
    <source>
        <dbReference type="EMBL" id="ORZ36789.1"/>
    </source>
</evidence>
<dbReference type="InterPro" id="IPR004331">
    <property type="entry name" value="SPX_dom"/>
</dbReference>
<name>A0A1Y2HQG3_9FUNG</name>